<dbReference type="EMBL" id="BOMV01000021">
    <property type="protein sequence ID" value="GIE94881.1"/>
    <property type="molecule type" value="Genomic_DNA"/>
</dbReference>
<name>A0A919MPA5_9ACTN</name>
<feature type="transmembrane region" description="Helical" evidence="1">
    <location>
        <begin position="41"/>
        <end position="63"/>
    </location>
</feature>
<evidence type="ECO:0000256" key="1">
    <source>
        <dbReference type="SAM" id="Phobius"/>
    </source>
</evidence>
<keyword evidence="3" id="KW-1185">Reference proteome</keyword>
<keyword evidence="1" id="KW-0472">Membrane</keyword>
<proteinExistence type="predicted"/>
<dbReference type="RefSeq" id="WP_203781194.1">
    <property type="nucleotide sequence ID" value="NZ_BOMV01000021.1"/>
</dbReference>
<protein>
    <submittedName>
        <fullName evidence="2">Uncharacterized protein</fullName>
    </submittedName>
</protein>
<feature type="transmembrane region" description="Helical" evidence="1">
    <location>
        <begin position="12"/>
        <end position="35"/>
    </location>
</feature>
<organism evidence="2 3">
    <name type="scientific">Paractinoplanes rishiriensis</name>
    <dbReference type="NCBI Taxonomy" id="1050105"/>
    <lineage>
        <taxon>Bacteria</taxon>
        <taxon>Bacillati</taxon>
        <taxon>Actinomycetota</taxon>
        <taxon>Actinomycetes</taxon>
        <taxon>Micromonosporales</taxon>
        <taxon>Micromonosporaceae</taxon>
        <taxon>Paractinoplanes</taxon>
    </lineage>
</organism>
<keyword evidence="1" id="KW-1133">Transmembrane helix</keyword>
<comment type="caution">
    <text evidence="2">The sequence shown here is derived from an EMBL/GenBank/DDBJ whole genome shotgun (WGS) entry which is preliminary data.</text>
</comment>
<dbReference type="AlphaFoldDB" id="A0A919MPA5"/>
<sequence>MFRHGADLPRNAAVVFEVISWITVAVCLLAGLVFASQGGPGVIVGITVVLSGFVSAALFRAIAIAMRWMAAMYELASRGFEPEESLERPHRRAA</sequence>
<gene>
    <name evidence="2" type="ORF">Ari01nite_23460</name>
</gene>
<keyword evidence="1" id="KW-0812">Transmembrane</keyword>
<evidence type="ECO:0000313" key="3">
    <source>
        <dbReference type="Proteomes" id="UP000636960"/>
    </source>
</evidence>
<accession>A0A919MPA5</accession>
<reference evidence="2" key="1">
    <citation type="submission" date="2021-01" db="EMBL/GenBank/DDBJ databases">
        <title>Whole genome shotgun sequence of Actinoplanes rishiriensis NBRC 108556.</title>
        <authorList>
            <person name="Komaki H."/>
            <person name="Tamura T."/>
        </authorList>
    </citation>
    <scope>NUCLEOTIDE SEQUENCE</scope>
    <source>
        <strain evidence="2">NBRC 108556</strain>
    </source>
</reference>
<evidence type="ECO:0000313" key="2">
    <source>
        <dbReference type="EMBL" id="GIE94881.1"/>
    </source>
</evidence>
<dbReference type="Proteomes" id="UP000636960">
    <property type="component" value="Unassembled WGS sequence"/>
</dbReference>